<reference evidence="2 3" key="1">
    <citation type="submission" date="2010-05" db="EMBL/GenBank/DDBJ databases">
        <title>The Genome Sequence of Thecamonas trahens ATCC 50062.</title>
        <authorList>
            <consortium name="The Broad Institute Genome Sequencing Platform"/>
            <person name="Russ C."/>
            <person name="Cuomo C."/>
            <person name="Shea T."/>
            <person name="Young S.K."/>
            <person name="Zeng Q."/>
            <person name="Koehrsen M."/>
            <person name="Haas B."/>
            <person name="Borodovsky M."/>
            <person name="Guigo R."/>
            <person name="Alvarado L."/>
            <person name="Berlin A."/>
            <person name="Bochicchio J."/>
            <person name="Borenstein D."/>
            <person name="Chapman S."/>
            <person name="Chen Z."/>
            <person name="Freedman E."/>
            <person name="Gellesch M."/>
            <person name="Goldberg J."/>
            <person name="Griggs A."/>
            <person name="Gujja S."/>
            <person name="Heilman E."/>
            <person name="Heiman D."/>
            <person name="Hepburn T."/>
            <person name="Howarth C."/>
            <person name="Jen D."/>
            <person name="Larson L."/>
            <person name="Mehta T."/>
            <person name="Park D."/>
            <person name="Pearson M."/>
            <person name="Roberts A."/>
            <person name="Saif S."/>
            <person name="Shenoy N."/>
            <person name="Sisk P."/>
            <person name="Stolte C."/>
            <person name="Sykes S."/>
            <person name="Thomson T."/>
            <person name="Walk T."/>
            <person name="White J."/>
            <person name="Yandava C."/>
            <person name="Burger G."/>
            <person name="Gray M.W."/>
            <person name="Holland P.W.H."/>
            <person name="King N."/>
            <person name="Lang F.B.F."/>
            <person name="Roger A.J."/>
            <person name="Ruiz-Trillo I."/>
            <person name="Lander E."/>
            <person name="Nusbaum C."/>
        </authorList>
    </citation>
    <scope>NUCLEOTIDE SEQUENCE [LARGE SCALE GENOMIC DNA]</scope>
    <source>
        <strain evidence="2 3">ATCC 50062</strain>
    </source>
</reference>
<dbReference type="EMBL" id="GL349493">
    <property type="protein sequence ID" value="KNC54954.1"/>
    <property type="molecule type" value="Genomic_DNA"/>
</dbReference>
<dbReference type="Proteomes" id="UP000054408">
    <property type="component" value="Unassembled WGS sequence"/>
</dbReference>
<feature type="region of interest" description="Disordered" evidence="1">
    <location>
        <begin position="108"/>
        <end position="153"/>
    </location>
</feature>
<feature type="compositionally biased region" description="Basic residues" evidence="1">
    <location>
        <begin position="144"/>
        <end position="153"/>
    </location>
</feature>
<evidence type="ECO:0000313" key="3">
    <source>
        <dbReference type="Proteomes" id="UP000054408"/>
    </source>
</evidence>
<feature type="compositionally biased region" description="Low complexity" evidence="1">
    <location>
        <begin position="114"/>
        <end position="141"/>
    </location>
</feature>
<evidence type="ECO:0000313" key="2">
    <source>
        <dbReference type="EMBL" id="KNC54954.1"/>
    </source>
</evidence>
<evidence type="ECO:0000256" key="1">
    <source>
        <dbReference type="SAM" id="MobiDB-lite"/>
    </source>
</evidence>
<proteinExistence type="predicted"/>
<feature type="region of interest" description="Disordered" evidence="1">
    <location>
        <begin position="1"/>
        <end position="34"/>
    </location>
</feature>
<name>A0A0L0DRJ8_THETB</name>
<accession>A0A0L0DRJ8</accession>
<feature type="region of interest" description="Disordered" evidence="1">
    <location>
        <begin position="185"/>
        <end position="206"/>
    </location>
</feature>
<dbReference type="AlphaFoldDB" id="A0A0L0DRJ8"/>
<sequence>MPEVRPRVTGEKGRSKSKSGLAMSTSKSTSEVVERRKLVSLRRRCDEARALKDEAPGLVDVEDVAPGAGLVSVPSSSVASLVADSPTALRTAESAGRMYAALRGRPGRRASIGSVGSTSPLGSWSSSVSTASCTSSSSLEPRPLRARPARKSRRASVAAINTVATEHAPPSAAIVVHLAHVALRSASSDPPAPPQPFLRSRYGVPPRKETLAAPSADESDLAELVLLHHRREAARSLELHGTPHRDHRRTLGVAVAGAGGGDAWDGLEEGVVPVATSIFPGRMESFDVERALEGLMAQHAPEVVVLTLPPVGVARSRGATVRIANILLGRTKAGTKMAMAESKMKRIGRGVLVPASAEPGADHVDLPQLVMWDEGVWLDDQVGLGRVVAWQAALGEARAAAPVVERLKEEQVLKGRKKVSRTRAGLRDVAAIGAALHLVSFLRAGREWWGRRK</sequence>
<dbReference type="RefSeq" id="XP_013753453.1">
    <property type="nucleotide sequence ID" value="XM_013897999.1"/>
</dbReference>
<feature type="compositionally biased region" description="Polar residues" evidence="1">
    <location>
        <begin position="22"/>
        <end position="31"/>
    </location>
</feature>
<feature type="compositionally biased region" description="Basic and acidic residues" evidence="1">
    <location>
        <begin position="1"/>
        <end position="14"/>
    </location>
</feature>
<dbReference type="GeneID" id="25570244"/>
<organism evidence="2 3">
    <name type="scientific">Thecamonas trahens ATCC 50062</name>
    <dbReference type="NCBI Taxonomy" id="461836"/>
    <lineage>
        <taxon>Eukaryota</taxon>
        <taxon>Apusozoa</taxon>
        <taxon>Apusomonadida</taxon>
        <taxon>Apusomonadidae</taxon>
        <taxon>Thecamonas</taxon>
    </lineage>
</organism>
<keyword evidence="3" id="KW-1185">Reference proteome</keyword>
<protein>
    <submittedName>
        <fullName evidence="2">Uncharacterized protein</fullName>
    </submittedName>
</protein>
<gene>
    <name evidence="2" type="ORF">AMSG_12330</name>
</gene>